<comment type="caution">
    <text evidence="3">The sequence shown here is derived from an EMBL/GenBank/DDBJ whole genome shotgun (WGS) entry which is preliminary data.</text>
</comment>
<keyword evidence="1" id="KW-0238">DNA-binding</keyword>
<evidence type="ECO:0000256" key="1">
    <source>
        <dbReference type="ARBA" id="ARBA00023125"/>
    </source>
</evidence>
<dbReference type="Gene3D" id="1.10.150.130">
    <property type="match status" value="1"/>
</dbReference>
<protein>
    <recommendedName>
        <fullName evidence="2">Integrase SAM-like N-terminal domain-containing protein</fullName>
    </recommendedName>
</protein>
<evidence type="ECO:0000313" key="3">
    <source>
        <dbReference type="EMBL" id="MBO3731731.1"/>
    </source>
</evidence>
<sequence>MNGGAVAASDGGIRFGEYAERYWLPNHRIEASTREGYTCALRAHIMPFFGHCPLAYIVPTAIKQ</sequence>
<accession>A0ABS3U0D6</accession>
<gene>
    <name evidence="3" type="ORF">J5V16_02795</name>
</gene>
<organism evidence="3 4">
    <name type="scientific">Glycomyces niveus</name>
    <dbReference type="NCBI Taxonomy" id="2820287"/>
    <lineage>
        <taxon>Bacteria</taxon>
        <taxon>Bacillati</taxon>
        <taxon>Actinomycetota</taxon>
        <taxon>Actinomycetes</taxon>
        <taxon>Glycomycetales</taxon>
        <taxon>Glycomycetaceae</taxon>
        <taxon>Glycomyces</taxon>
    </lineage>
</organism>
<evidence type="ECO:0000259" key="2">
    <source>
        <dbReference type="Pfam" id="PF14659"/>
    </source>
</evidence>
<feature type="domain" description="Integrase SAM-like N-terminal" evidence="2">
    <location>
        <begin position="15"/>
        <end position="63"/>
    </location>
</feature>
<dbReference type="EMBL" id="JAGFNP010000001">
    <property type="protein sequence ID" value="MBO3731731.1"/>
    <property type="molecule type" value="Genomic_DNA"/>
</dbReference>
<dbReference type="InterPro" id="IPR004107">
    <property type="entry name" value="Integrase_SAM-like_N"/>
</dbReference>
<evidence type="ECO:0000313" key="4">
    <source>
        <dbReference type="Proteomes" id="UP000681341"/>
    </source>
</evidence>
<reference evidence="3 4" key="1">
    <citation type="submission" date="2021-03" db="EMBL/GenBank/DDBJ databases">
        <title>Glycomyces sp. nov., a novel actinomycete isolated from soil.</title>
        <authorList>
            <person name="Yang X."/>
            <person name="Xu X."/>
        </authorList>
    </citation>
    <scope>NUCLEOTIDE SEQUENCE [LARGE SCALE GENOMIC DNA]</scope>
    <source>
        <strain evidence="3 4">NEAU-S30</strain>
    </source>
</reference>
<dbReference type="InterPro" id="IPR010998">
    <property type="entry name" value="Integrase_recombinase_N"/>
</dbReference>
<dbReference type="Pfam" id="PF14659">
    <property type="entry name" value="Phage_int_SAM_3"/>
    <property type="match status" value="1"/>
</dbReference>
<keyword evidence="4" id="KW-1185">Reference proteome</keyword>
<proteinExistence type="predicted"/>
<dbReference type="Proteomes" id="UP000681341">
    <property type="component" value="Unassembled WGS sequence"/>
</dbReference>
<name>A0ABS3U0D6_9ACTN</name>
<dbReference type="RefSeq" id="WP_208494451.1">
    <property type="nucleotide sequence ID" value="NZ_JAGFNP010000001.1"/>
</dbReference>